<sequence length="89" mass="10265">MRTDCYSAPDEGLCYGHFPRYFCNTTSHKCEPFIYGGCDDNDNRFNTTALCVKSCGDPDAIHSDNHSIDYRIVCYWNSKSYYWASKGQH</sequence>
<keyword evidence="3" id="KW-1015">Disulfide bond</keyword>
<dbReference type="CDD" id="cd00109">
    <property type="entry name" value="Kunitz-type"/>
    <property type="match status" value="1"/>
</dbReference>
<gene>
    <name evidence="5" type="ORF">ONB1V03_LOCUS3666</name>
</gene>
<dbReference type="PROSITE" id="PS00280">
    <property type="entry name" value="BPTI_KUNITZ_1"/>
    <property type="match status" value="1"/>
</dbReference>
<dbReference type="EMBL" id="OC915956">
    <property type="protein sequence ID" value="CAD7642577.1"/>
    <property type="molecule type" value="Genomic_DNA"/>
</dbReference>
<keyword evidence="2" id="KW-0722">Serine protease inhibitor</keyword>
<evidence type="ECO:0000256" key="3">
    <source>
        <dbReference type="ARBA" id="ARBA00023157"/>
    </source>
</evidence>
<keyword evidence="1" id="KW-0646">Protease inhibitor</keyword>
<dbReference type="InterPro" id="IPR050098">
    <property type="entry name" value="TFPI/VKTCI-like"/>
</dbReference>
<evidence type="ECO:0000256" key="2">
    <source>
        <dbReference type="ARBA" id="ARBA00022900"/>
    </source>
</evidence>
<dbReference type="OrthoDB" id="4473401at2759"/>
<keyword evidence="6" id="KW-1185">Reference proteome</keyword>
<feature type="domain" description="BPTI/Kunitz inhibitor" evidence="4">
    <location>
        <begin position="5"/>
        <end position="55"/>
    </location>
</feature>
<dbReference type="PROSITE" id="PS50279">
    <property type="entry name" value="BPTI_KUNITZ_2"/>
    <property type="match status" value="1"/>
</dbReference>
<dbReference type="GO" id="GO:0004867">
    <property type="term" value="F:serine-type endopeptidase inhibitor activity"/>
    <property type="evidence" value="ECO:0007669"/>
    <property type="project" value="UniProtKB-KW"/>
</dbReference>
<dbReference type="PANTHER" id="PTHR10083:SF374">
    <property type="entry name" value="BPTI_KUNITZ INHIBITOR DOMAIN-CONTAINING PROTEIN"/>
    <property type="match status" value="1"/>
</dbReference>
<evidence type="ECO:0000313" key="5">
    <source>
        <dbReference type="EMBL" id="CAD7642577.1"/>
    </source>
</evidence>
<dbReference type="Pfam" id="PF00014">
    <property type="entry name" value="Kunitz_BPTI"/>
    <property type="match status" value="1"/>
</dbReference>
<dbReference type="PRINTS" id="PR00759">
    <property type="entry name" value="BASICPTASE"/>
</dbReference>
<evidence type="ECO:0000256" key="1">
    <source>
        <dbReference type="ARBA" id="ARBA00022690"/>
    </source>
</evidence>
<dbReference type="Proteomes" id="UP000728032">
    <property type="component" value="Unassembled WGS sequence"/>
</dbReference>
<dbReference type="AlphaFoldDB" id="A0A7R9LIZ4"/>
<dbReference type="GO" id="GO:0005615">
    <property type="term" value="C:extracellular space"/>
    <property type="evidence" value="ECO:0007669"/>
    <property type="project" value="TreeGrafter"/>
</dbReference>
<dbReference type="InterPro" id="IPR020901">
    <property type="entry name" value="Prtase_inh_Kunz-CS"/>
</dbReference>
<proteinExistence type="predicted"/>
<evidence type="ECO:0000259" key="4">
    <source>
        <dbReference type="PROSITE" id="PS50279"/>
    </source>
</evidence>
<evidence type="ECO:0000313" key="6">
    <source>
        <dbReference type="Proteomes" id="UP000728032"/>
    </source>
</evidence>
<protein>
    <recommendedName>
        <fullName evidence="4">BPTI/Kunitz inhibitor domain-containing protein</fullName>
    </recommendedName>
</protein>
<dbReference type="Gene3D" id="4.10.410.10">
    <property type="entry name" value="Pancreatic trypsin inhibitor Kunitz domain"/>
    <property type="match status" value="1"/>
</dbReference>
<accession>A0A7R9LIZ4</accession>
<dbReference type="EMBL" id="CAJPVJ010001131">
    <property type="protein sequence ID" value="CAG2164106.1"/>
    <property type="molecule type" value="Genomic_DNA"/>
</dbReference>
<name>A0A7R9LIZ4_9ACAR</name>
<dbReference type="SMART" id="SM00131">
    <property type="entry name" value="KU"/>
    <property type="match status" value="1"/>
</dbReference>
<dbReference type="InterPro" id="IPR002223">
    <property type="entry name" value="Kunitz_BPTI"/>
</dbReference>
<reference evidence="5" key="1">
    <citation type="submission" date="2020-11" db="EMBL/GenBank/DDBJ databases">
        <authorList>
            <person name="Tran Van P."/>
        </authorList>
    </citation>
    <scope>NUCLEOTIDE SEQUENCE</scope>
</reference>
<organism evidence="5">
    <name type="scientific">Oppiella nova</name>
    <dbReference type="NCBI Taxonomy" id="334625"/>
    <lineage>
        <taxon>Eukaryota</taxon>
        <taxon>Metazoa</taxon>
        <taxon>Ecdysozoa</taxon>
        <taxon>Arthropoda</taxon>
        <taxon>Chelicerata</taxon>
        <taxon>Arachnida</taxon>
        <taxon>Acari</taxon>
        <taxon>Acariformes</taxon>
        <taxon>Sarcoptiformes</taxon>
        <taxon>Oribatida</taxon>
        <taxon>Brachypylina</taxon>
        <taxon>Oppioidea</taxon>
        <taxon>Oppiidae</taxon>
        <taxon>Oppiella</taxon>
    </lineage>
</organism>
<dbReference type="InterPro" id="IPR036880">
    <property type="entry name" value="Kunitz_BPTI_sf"/>
</dbReference>
<dbReference type="PANTHER" id="PTHR10083">
    <property type="entry name" value="KUNITZ-TYPE PROTEASE INHIBITOR-RELATED"/>
    <property type="match status" value="1"/>
</dbReference>
<dbReference type="SUPFAM" id="SSF57362">
    <property type="entry name" value="BPTI-like"/>
    <property type="match status" value="1"/>
</dbReference>